<evidence type="ECO:0000313" key="2">
    <source>
        <dbReference type="EMBL" id="KAA2560433.1"/>
    </source>
</evidence>
<name>A0A9P3ZJ10_9BACT</name>
<proteinExistence type="predicted"/>
<reference evidence="3" key="2">
    <citation type="submission" date="2022-06" db="EMBL/GenBank/DDBJ databases">
        <title>Isolation of gut microbiota from human fecal samples.</title>
        <authorList>
            <person name="Pamer E.G."/>
            <person name="Barat B."/>
            <person name="Waligurski E."/>
            <person name="Medina S."/>
            <person name="Paddock L."/>
            <person name="Mostad J."/>
        </authorList>
    </citation>
    <scope>NUCLEOTIDE SEQUENCE</scope>
    <source>
        <strain evidence="3">DFI.6.22</strain>
    </source>
</reference>
<dbReference type="Proteomes" id="UP001205035">
    <property type="component" value="Unassembled WGS sequence"/>
</dbReference>
<comment type="caution">
    <text evidence="2">The sequence shown here is derived from an EMBL/GenBank/DDBJ whole genome shotgun (WGS) entry which is preliminary data.</text>
</comment>
<dbReference type="Gene3D" id="3.40.50.300">
    <property type="entry name" value="P-loop containing nucleotide triphosphate hydrolases"/>
    <property type="match status" value="1"/>
</dbReference>
<reference evidence="2 4" key="1">
    <citation type="journal article" date="2019" name="Nat. Med.">
        <title>A library of human gut bacterial isolates paired with longitudinal multiomics data enables mechanistic microbiome research.</title>
        <authorList>
            <person name="Poyet M."/>
            <person name="Groussin M."/>
            <person name="Gibbons S.M."/>
            <person name="Avila-Pacheco J."/>
            <person name="Jiang X."/>
            <person name="Kearney S.M."/>
            <person name="Perrotta A.R."/>
            <person name="Berdy B."/>
            <person name="Zhao S."/>
            <person name="Lieberman T.D."/>
            <person name="Swanson P.K."/>
            <person name="Smith M."/>
            <person name="Roesemann S."/>
            <person name="Alexander J.E."/>
            <person name="Rich S.A."/>
            <person name="Livny J."/>
            <person name="Vlamakis H."/>
            <person name="Clish C."/>
            <person name="Bullock K."/>
            <person name="Deik A."/>
            <person name="Scott J."/>
            <person name="Pierce K.A."/>
            <person name="Xavier R.J."/>
            <person name="Alm E.J."/>
        </authorList>
    </citation>
    <scope>NUCLEOTIDE SEQUENCE [LARGE SCALE GENOMIC DNA]</scope>
    <source>
        <strain evidence="2 4">BIOML-A204</strain>
    </source>
</reference>
<dbReference type="InterPro" id="IPR027417">
    <property type="entry name" value="P-loop_NTPase"/>
</dbReference>
<dbReference type="RefSeq" id="WP_022332217.1">
    <property type="nucleotide sequence ID" value="NZ_DAWDUM010000009.1"/>
</dbReference>
<accession>A0A9P3ZJ10</accession>
<organism evidence="2 4">
    <name type="scientific">Alistipes onderdonkii</name>
    <dbReference type="NCBI Taxonomy" id="328813"/>
    <lineage>
        <taxon>Bacteria</taxon>
        <taxon>Pseudomonadati</taxon>
        <taxon>Bacteroidota</taxon>
        <taxon>Bacteroidia</taxon>
        <taxon>Bacteroidales</taxon>
        <taxon>Rikenellaceae</taxon>
        <taxon>Alistipes</taxon>
    </lineage>
</organism>
<dbReference type="EMBL" id="VVUY01000007">
    <property type="protein sequence ID" value="KAA2560433.1"/>
    <property type="molecule type" value="Genomic_DNA"/>
</dbReference>
<evidence type="ECO:0000313" key="4">
    <source>
        <dbReference type="Proteomes" id="UP000323119"/>
    </source>
</evidence>
<dbReference type="Proteomes" id="UP000323119">
    <property type="component" value="Unassembled WGS sequence"/>
</dbReference>
<evidence type="ECO:0000256" key="1">
    <source>
        <dbReference type="SAM" id="MobiDB-lite"/>
    </source>
</evidence>
<evidence type="ECO:0008006" key="5">
    <source>
        <dbReference type="Google" id="ProtNLM"/>
    </source>
</evidence>
<sequence length="356" mass="37791">MEYLIAGIRIDIPHRFTTGAFGMALAPFAAENKTETDAGSNRMAGPVPGTATTAAPSPSETPGTERSAPHPATSPADTAQPDLILHTGLLAGDTAGYCELDAFDFTDADADCRFGRDTEGYLLTMTPRDGSAPARFHKAFGSPDATSDITPEHNPALFRFGLWTMFNIAALERRAVAVHSSVISLDGRAVLFLGESGTGKSTHTRLWREHIPGARLLNDDSPIIRIAPEGAAEAASAPAADTIPALQGVLACGSPWSGKTPCYRNVSHPIAGIVRLSQAPQNRIRRLRPIEAIGALLPSCPPSFAHDERLEDAICRLVSQIVAQVPVYHLECLPDAAAARLSCRTVFGDDAPNTLR</sequence>
<gene>
    <name evidence="2" type="ORF">F2S36_09980</name>
    <name evidence="3" type="ORF">NE651_02490</name>
</gene>
<dbReference type="AlphaFoldDB" id="A0A9P3ZJ10"/>
<dbReference type="EMBL" id="JANGBQ010000003">
    <property type="protein sequence ID" value="MCQ5081755.1"/>
    <property type="molecule type" value="Genomic_DNA"/>
</dbReference>
<feature type="compositionally biased region" description="Low complexity" evidence="1">
    <location>
        <begin position="44"/>
        <end position="64"/>
    </location>
</feature>
<dbReference type="SUPFAM" id="SSF53795">
    <property type="entry name" value="PEP carboxykinase-like"/>
    <property type="match status" value="1"/>
</dbReference>
<evidence type="ECO:0000313" key="3">
    <source>
        <dbReference type="EMBL" id="MCQ5081755.1"/>
    </source>
</evidence>
<feature type="region of interest" description="Disordered" evidence="1">
    <location>
        <begin position="35"/>
        <end position="79"/>
    </location>
</feature>
<protein>
    <recommendedName>
        <fullName evidence="5">Phosphoenolpyruvate carboxykinase</fullName>
    </recommendedName>
</protein>